<dbReference type="EMBL" id="JBHPON010000002">
    <property type="protein sequence ID" value="MFC6037105.1"/>
    <property type="molecule type" value="Genomic_DNA"/>
</dbReference>
<evidence type="ECO:0000313" key="1">
    <source>
        <dbReference type="EMBL" id="MFC6037105.1"/>
    </source>
</evidence>
<organism evidence="1 2">
    <name type="scientific">Hyphococcus aureus</name>
    <dbReference type="NCBI Taxonomy" id="2666033"/>
    <lineage>
        <taxon>Bacteria</taxon>
        <taxon>Pseudomonadati</taxon>
        <taxon>Pseudomonadota</taxon>
        <taxon>Alphaproteobacteria</taxon>
        <taxon>Parvularculales</taxon>
        <taxon>Parvularculaceae</taxon>
        <taxon>Hyphococcus</taxon>
    </lineage>
</organism>
<dbReference type="RefSeq" id="WP_379881651.1">
    <property type="nucleotide sequence ID" value="NZ_JBHPON010000002.1"/>
</dbReference>
<reference evidence="1 2" key="1">
    <citation type="submission" date="2024-09" db="EMBL/GenBank/DDBJ databases">
        <authorList>
            <person name="Zhang Z.-H."/>
        </authorList>
    </citation>
    <scope>NUCLEOTIDE SEQUENCE [LARGE SCALE GENOMIC DNA]</scope>
    <source>
        <strain evidence="1 2">HHTR114</strain>
    </source>
</reference>
<comment type="caution">
    <text evidence="1">The sequence shown here is derived from an EMBL/GenBank/DDBJ whole genome shotgun (WGS) entry which is preliminary data.</text>
</comment>
<proteinExistence type="predicted"/>
<accession>A0ABW1KYE2</accession>
<keyword evidence="2" id="KW-1185">Reference proteome</keyword>
<sequence>MLRKFSGGQSSGKRAMATEGAWPLDKVVAALENQYGALDRLGDEGPLSVFGVQDNGVNFVIALMQTAPGSGKIAELGFLARFVGFPVEAQMVEAINRNLHIAVASIEANGDLFLMAGMQPVGVFDNGQFALVLEAWRRDLMITLHGLSSGQASMASAFPAAKLEAARNFAMNVAPAPADNKPIDLLASFLGPKNNRELCGDCAGRGKRGFIARECISCDGSGFVKAH</sequence>
<name>A0ABW1KYE2_9PROT</name>
<protein>
    <submittedName>
        <fullName evidence="1">Uncharacterized protein</fullName>
    </submittedName>
</protein>
<dbReference type="Proteomes" id="UP001596116">
    <property type="component" value="Unassembled WGS sequence"/>
</dbReference>
<gene>
    <name evidence="1" type="ORF">ACFMB1_16235</name>
</gene>
<evidence type="ECO:0000313" key="2">
    <source>
        <dbReference type="Proteomes" id="UP001596116"/>
    </source>
</evidence>